<dbReference type="InterPro" id="IPR003500">
    <property type="entry name" value="RpiB_LacA_LacB"/>
</dbReference>
<dbReference type="NCBIfam" id="NF004051">
    <property type="entry name" value="PRK05571.1"/>
    <property type="match status" value="1"/>
</dbReference>
<gene>
    <name evidence="4" type="primary">rpiB</name>
    <name evidence="4" type="ORF">G0Q06_08780</name>
</gene>
<dbReference type="NCBIfam" id="TIGR00689">
    <property type="entry name" value="rpiB_lacA_lacB"/>
    <property type="match status" value="1"/>
</dbReference>
<keyword evidence="2 4" id="KW-0413">Isomerase</keyword>
<dbReference type="RefSeq" id="WP_163964563.1">
    <property type="nucleotide sequence ID" value="NZ_JAAGNX010000002.1"/>
</dbReference>
<name>A0A6B2M1E9_9BACT</name>
<dbReference type="Proteomes" id="UP000478417">
    <property type="component" value="Unassembled WGS sequence"/>
</dbReference>
<dbReference type="EC" id="5.3.1.6" evidence="4"/>
<dbReference type="InterPro" id="IPR004785">
    <property type="entry name" value="RpiB"/>
</dbReference>
<protein>
    <submittedName>
        <fullName evidence="4">Ribose 5-phosphate isomerase B</fullName>
        <ecNumber evidence="4">5.3.1.6</ecNumber>
    </submittedName>
</protein>
<dbReference type="Pfam" id="PF02502">
    <property type="entry name" value="LacAB_rpiB"/>
    <property type="match status" value="1"/>
</dbReference>
<evidence type="ECO:0000313" key="5">
    <source>
        <dbReference type="Proteomes" id="UP000478417"/>
    </source>
</evidence>
<comment type="similarity">
    <text evidence="1">Belongs to the LacAB/RpiB family.</text>
</comment>
<dbReference type="NCBIfam" id="TIGR01120">
    <property type="entry name" value="rpiB"/>
    <property type="match status" value="1"/>
</dbReference>
<dbReference type="SUPFAM" id="SSF89623">
    <property type="entry name" value="Ribose/Galactose isomerase RpiB/AlsB"/>
    <property type="match status" value="1"/>
</dbReference>
<proteinExistence type="inferred from homology"/>
<dbReference type="GO" id="GO:0005975">
    <property type="term" value="P:carbohydrate metabolic process"/>
    <property type="evidence" value="ECO:0007669"/>
    <property type="project" value="InterPro"/>
</dbReference>
<dbReference type="Gene3D" id="3.40.1400.10">
    <property type="entry name" value="Sugar-phosphate isomerase, RpiB/LacA/LacB"/>
    <property type="match status" value="1"/>
</dbReference>
<organism evidence="4 5">
    <name type="scientific">Oceanipulchritudo coccoides</name>
    <dbReference type="NCBI Taxonomy" id="2706888"/>
    <lineage>
        <taxon>Bacteria</taxon>
        <taxon>Pseudomonadati</taxon>
        <taxon>Verrucomicrobiota</taxon>
        <taxon>Opitutia</taxon>
        <taxon>Puniceicoccales</taxon>
        <taxon>Oceanipulchritudinaceae</taxon>
        <taxon>Oceanipulchritudo</taxon>
    </lineage>
</organism>
<keyword evidence="5" id="KW-1185">Reference proteome</keyword>
<feature type="active site" description="Proton acceptor" evidence="3">
    <location>
        <position position="65"/>
    </location>
</feature>
<dbReference type="InterPro" id="IPR036569">
    <property type="entry name" value="RpiB_LacA_LacB_sf"/>
</dbReference>
<sequence>MKISIGFDHGALPLRQALLEHLQSGGHEIIDHGTDSPASVDYPDFSREVCKDVTEQRAEIGILCCTTGIGMSMSANKFKGIRAALVQHEDEAALTRRHNNANVICFGALHTTPYEACRLVDCFIENAFEGGRHERRVAKFMELEEESCS</sequence>
<evidence type="ECO:0000256" key="2">
    <source>
        <dbReference type="ARBA" id="ARBA00023235"/>
    </source>
</evidence>
<evidence type="ECO:0000256" key="3">
    <source>
        <dbReference type="PIRSR" id="PIRSR005384-1"/>
    </source>
</evidence>
<dbReference type="PANTHER" id="PTHR30345:SF0">
    <property type="entry name" value="DNA DAMAGE-REPAIR_TOLERATION PROTEIN DRT102"/>
    <property type="match status" value="1"/>
</dbReference>
<evidence type="ECO:0000313" key="4">
    <source>
        <dbReference type="EMBL" id="NDV62543.1"/>
    </source>
</evidence>
<feature type="active site" description="Proton donor" evidence="3">
    <location>
        <position position="98"/>
    </location>
</feature>
<dbReference type="GO" id="GO:0004751">
    <property type="term" value="F:ribose-5-phosphate isomerase activity"/>
    <property type="evidence" value="ECO:0007669"/>
    <property type="project" value="UniProtKB-EC"/>
</dbReference>
<dbReference type="AlphaFoldDB" id="A0A6B2M1E9"/>
<accession>A0A6B2M1E9</accession>
<reference evidence="4 5" key="1">
    <citation type="submission" date="2020-02" db="EMBL/GenBank/DDBJ databases">
        <title>Albibacoteraceae fam. nov., the first described family within the subdivision 4 Verrucomicrobia.</title>
        <authorList>
            <person name="Xi F."/>
        </authorList>
    </citation>
    <scope>NUCLEOTIDE SEQUENCE [LARGE SCALE GENOMIC DNA]</scope>
    <source>
        <strain evidence="4 5">CK1056</strain>
    </source>
</reference>
<evidence type="ECO:0000256" key="1">
    <source>
        <dbReference type="ARBA" id="ARBA00008754"/>
    </source>
</evidence>
<dbReference type="PANTHER" id="PTHR30345">
    <property type="entry name" value="RIBOSE-5-PHOSPHATE ISOMERASE B"/>
    <property type="match status" value="1"/>
</dbReference>
<dbReference type="PIRSF" id="PIRSF005384">
    <property type="entry name" value="RpiB_LacA_B"/>
    <property type="match status" value="1"/>
</dbReference>
<comment type="caution">
    <text evidence="4">The sequence shown here is derived from an EMBL/GenBank/DDBJ whole genome shotgun (WGS) entry which is preliminary data.</text>
</comment>
<dbReference type="EMBL" id="JAAGNX010000002">
    <property type="protein sequence ID" value="NDV62543.1"/>
    <property type="molecule type" value="Genomic_DNA"/>
</dbReference>